<protein>
    <recommendedName>
        <fullName evidence="5">Arylamine N-acetyltransferase</fullName>
    </recommendedName>
</protein>
<dbReference type="PRINTS" id="PR01543">
    <property type="entry name" value="ANATRNSFRASE"/>
</dbReference>
<evidence type="ECO:0000313" key="4">
    <source>
        <dbReference type="Proteomes" id="UP000501518"/>
    </source>
</evidence>
<evidence type="ECO:0008006" key="5">
    <source>
        <dbReference type="Google" id="ProtNLM"/>
    </source>
</evidence>
<evidence type="ECO:0000313" key="3">
    <source>
        <dbReference type="EMBL" id="QIN29859.1"/>
    </source>
</evidence>
<dbReference type="Gene3D" id="3.30.2140.10">
    <property type="entry name" value="Arylamine N-acetyltransferase"/>
    <property type="match status" value="1"/>
</dbReference>
<dbReference type="InterPro" id="IPR001447">
    <property type="entry name" value="Arylamine_N-AcTrfase"/>
</dbReference>
<dbReference type="PANTHER" id="PTHR11786:SF0">
    <property type="entry name" value="ARYLAMINE N-ACETYLTRANSFERASE 4-RELATED"/>
    <property type="match status" value="1"/>
</dbReference>
<dbReference type="GO" id="GO:0016407">
    <property type="term" value="F:acetyltransferase activity"/>
    <property type="evidence" value="ECO:0007669"/>
    <property type="project" value="InterPro"/>
</dbReference>
<dbReference type="SUPFAM" id="SSF54001">
    <property type="entry name" value="Cysteine proteinases"/>
    <property type="match status" value="1"/>
</dbReference>
<reference evidence="3 4" key="1">
    <citation type="submission" date="2019-02" db="EMBL/GenBank/DDBJ databases">
        <title>Complete Genome Sequence and Methylome Analysis of Brevibacterium luteolum NEB1784.</title>
        <authorList>
            <person name="Fomenkov A."/>
            <person name="Roberts R.J."/>
        </authorList>
    </citation>
    <scope>NUCLEOTIDE SEQUENCE [LARGE SCALE GENOMIC DNA]</scope>
    <source>
        <strain evidence="3 4">NEB1784</strain>
    </source>
</reference>
<comment type="similarity">
    <text evidence="1 2">Belongs to the arylamine N-acetyltransferase family.</text>
</comment>
<dbReference type="RefSeq" id="WP_165884238.1">
    <property type="nucleotide sequence ID" value="NZ_CP035810.1"/>
</dbReference>
<proteinExistence type="inferred from homology"/>
<name>A0A6G8KYJ9_9MICO</name>
<accession>A0A6G8KYJ9</accession>
<dbReference type="KEGG" id="blut:EW640_11685"/>
<evidence type="ECO:0000256" key="1">
    <source>
        <dbReference type="ARBA" id="ARBA00006547"/>
    </source>
</evidence>
<sequence>MFNVVLFNTKNLGVGVRMHVESNTPRLAGDGHAQWAAEELDLEAYLNRIDLSASVVRRPDAEALAHLHRRHVDTFPFENVDHVLGASVDVSMHGLNTKLVGRRRGGHCVELNLLFAAALQRLGFTVTRRAARVSVPGRESARSHAILNVIAGGTTWLADTAFSPGLLAPAPMSPGAQVKQGGKNYEVTQEAHGEWALRIGAPERRELYRFKEEQLNWFDFDMISTWGKHNPASPISGGLFVARRTENTHLVLRGTTFTMTDRSGDRSVKEIDALQVPKLLRTEFGIQLTDVETATLSERVLKAAPTPNSSHDGSAGQ</sequence>
<dbReference type="AlphaFoldDB" id="A0A6G8KYJ9"/>
<organism evidence="3 4">
    <name type="scientific">Brevibacterium luteolum</name>
    <dbReference type="NCBI Taxonomy" id="199591"/>
    <lineage>
        <taxon>Bacteria</taxon>
        <taxon>Bacillati</taxon>
        <taxon>Actinomycetota</taxon>
        <taxon>Actinomycetes</taxon>
        <taxon>Micrococcales</taxon>
        <taxon>Brevibacteriaceae</taxon>
        <taxon>Brevibacterium</taxon>
    </lineage>
</organism>
<dbReference type="Proteomes" id="UP000501518">
    <property type="component" value="Chromosome"/>
</dbReference>
<dbReference type="EMBL" id="CP035810">
    <property type="protein sequence ID" value="QIN29859.1"/>
    <property type="molecule type" value="Genomic_DNA"/>
</dbReference>
<evidence type="ECO:0000256" key="2">
    <source>
        <dbReference type="RuleBase" id="RU003452"/>
    </source>
</evidence>
<dbReference type="Gene3D" id="2.40.128.150">
    <property type="entry name" value="Cysteine proteinases"/>
    <property type="match status" value="1"/>
</dbReference>
<dbReference type="Pfam" id="PF00797">
    <property type="entry name" value="Acetyltransf_2"/>
    <property type="match status" value="1"/>
</dbReference>
<dbReference type="InterPro" id="IPR038765">
    <property type="entry name" value="Papain-like_cys_pep_sf"/>
</dbReference>
<gene>
    <name evidence="3" type="ORF">EW640_11685</name>
</gene>
<dbReference type="PANTHER" id="PTHR11786">
    <property type="entry name" value="N-HYDROXYARYLAMINE O-ACETYLTRANSFERASE"/>
    <property type="match status" value="1"/>
</dbReference>